<dbReference type="PANTHER" id="PTHR32322">
    <property type="entry name" value="INNER MEMBRANE TRANSPORTER"/>
    <property type="match status" value="1"/>
</dbReference>
<evidence type="ECO:0000256" key="7">
    <source>
        <dbReference type="SAM" id="Phobius"/>
    </source>
</evidence>
<feature type="transmembrane region" description="Helical" evidence="7">
    <location>
        <begin position="405"/>
        <end position="423"/>
    </location>
</feature>
<feature type="transmembrane region" description="Helical" evidence="7">
    <location>
        <begin position="226"/>
        <end position="248"/>
    </location>
</feature>
<feature type="compositionally biased region" description="Basic and acidic residues" evidence="6">
    <location>
        <begin position="11"/>
        <end position="22"/>
    </location>
</feature>
<comment type="similarity">
    <text evidence="2">Belongs to the EamA transporter family.</text>
</comment>
<dbReference type="AlphaFoldDB" id="A0A3E0W8U2"/>
<protein>
    <recommendedName>
        <fullName evidence="8">EamA domain-containing protein</fullName>
    </recommendedName>
</protein>
<evidence type="ECO:0000256" key="1">
    <source>
        <dbReference type="ARBA" id="ARBA00004141"/>
    </source>
</evidence>
<feature type="domain" description="EamA" evidence="8">
    <location>
        <begin position="288"/>
        <end position="421"/>
    </location>
</feature>
<accession>A0A3E0W8U2</accession>
<feature type="transmembrane region" description="Helical" evidence="7">
    <location>
        <begin position="281"/>
        <end position="302"/>
    </location>
</feature>
<evidence type="ECO:0000313" key="10">
    <source>
        <dbReference type="Proteomes" id="UP000257080"/>
    </source>
</evidence>
<name>A0A3E0W8U2_9MICO</name>
<evidence type="ECO:0000256" key="3">
    <source>
        <dbReference type="ARBA" id="ARBA00022692"/>
    </source>
</evidence>
<feature type="compositionally biased region" description="Low complexity" evidence="6">
    <location>
        <begin position="161"/>
        <end position="186"/>
    </location>
</feature>
<dbReference type="PANTHER" id="PTHR32322:SF2">
    <property type="entry name" value="EAMA DOMAIN-CONTAINING PROTEIN"/>
    <property type="match status" value="1"/>
</dbReference>
<evidence type="ECO:0000256" key="4">
    <source>
        <dbReference type="ARBA" id="ARBA00022989"/>
    </source>
</evidence>
<organism evidence="9 10">
    <name type="scientific">Subtercola boreus</name>
    <dbReference type="NCBI Taxonomy" id="120213"/>
    <lineage>
        <taxon>Bacteria</taxon>
        <taxon>Bacillati</taxon>
        <taxon>Actinomycetota</taxon>
        <taxon>Actinomycetes</taxon>
        <taxon>Micrococcales</taxon>
        <taxon>Microbacteriaceae</taxon>
        <taxon>Subtercola</taxon>
    </lineage>
</organism>
<dbReference type="InterPro" id="IPR000620">
    <property type="entry name" value="EamA_dom"/>
</dbReference>
<gene>
    <name evidence="9" type="ORF">B7R25_14785</name>
</gene>
<feature type="transmembrane region" description="Helical" evidence="7">
    <location>
        <begin position="119"/>
        <end position="138"/>
    </location>
</feature>
<proteinExistence type="inferred from homology"/>
<dbReference type="InterPro" id="IPR050638">
    <property type="entry name" value="AA-Vitamin_Transporters"/>
</dbReference>
<comment type="subcellular location">
    <subcellularLocation>
        <location evidence="1">Membrane</location>
        <topology evidence="1">Multi-pass membrane protein</topology>
    </subcellularLocation>
</comment>
<keyword evidence="4 7" id="KW-1133">Transmembrane helix</keyword>
<feature type="transmembrane region" description="Helical" evidence="7">
    <location>
        <begin position="257"/>
        <end position="275"/>
    </location>
</feature>
<evidence type="ECO:0000259" key="8">
    <source>
        <dbReference type="Pfam" id="PF00892"/>
    </source>
</evidence>
<feature type="compositionally biased region" description="Basic residues" evidence="6">
    <location>
        <begin position="23"/>
        <end position="36"/>
    </location>
</feature>
<evidence type="ECO:0000256" key="6">
    <source>
        <dbReference type="SAM" id="MobiDB-lite"/>
    </source>
</evidence>
<dbReference type="OrthoDB" id="3577499at2"/>
<dbReference type="Pfam" id="PF00892">
    <property type="entry name" value="EamA"/>
    <property type="match status" value="1"/>
</dbReference>
<dbReference type="Proteomes" id="UP000257080">
    <property type="component" value="Unassembled WGS sequence"/>
</dbReference>
<feature type="transmembrane region" description="Helical" evidence="7">
    <location>
        <begin position="86"/>
        <end position="107"/>
    </location>
</feature>
<dbReference type="GO" id="GO:0016020">
    <property type="term" value="C:membrane"/>
    <property type="evidence" value="ECO:0007669"/>
    <property type="project" value="UniProtKB-SubCell"/>
</dbReference>
<sequence>MGRGVAAHRNARVDAGRGDGHRGGGRRRRRDGHGAGRRCARRTLCLGNPRGQTGPPARLTSGHARRLCHNRNVTSHGPPTSRSGRIAALLVIAAAVCFGTTGTAGALGAGDASALSFGAARIVFGGALLAIIALGIAARSRRGTDGTAPAYPAASGDRTGAAPPNTAPTNAAPPNTAPAHTTPTNTVRPHLPARVRLPALGLVAIGAVGVAAYQPAFFTGTRENGVAVGTLVALGSAPILTGLIEWAVRRRPPGRRWALATAVAAAGVAALSGVFGADSGAASVTGLGLAGSLGAGASYAVYALSSKLLLDRGYTPSAAMGATFGTAAVIMLPVLLTSNLNWLGQPGGLIATAWLAVVSVALAYTLFAIGLQTLTASRAATLTLVEPLTATVLGVLLLHEHFSPSIVAGLVLLVAGILILTTGRRLA</sequence>
<dbReference type="InterPro" id="IPR037185">
    <property type="entry name" value="EmrE-like"/>
</dbReference>
<feature type="transmembrane region" description="Helical" evidence="7">
    <location>
        <begin position="379"/>
        <end position="399"/>
    </location>
</feature>
<keyword evidence="5 7" id="KW-0472">Membrane</keyword>
<keyword evidence="3 7" id="KW-0812">Transmembrane</keyword>
<dbReference type="Gene3D" id="1.10.3730.20">
    <property type="match status" value="1"/>
</dbReference>
<comment type="caution">
    <text evidence="9">The sequence shown here is derived from an EMBL/GenBank/DDBJ whole genome shotgun (WGS) entry which is preliminary data.</text>
</comment>
<dbReference type="SUPFAM" id="SSF103481">
    <property type="entry name" value="Multidrug resistance efflux transporter EmrE"/>
    <property type="match status" value="2"/>
</dbReference>
<feature type="transmembrane region" description="Helical" evidence="7">
    <location>
        <begin position="348"/>
        <end position="367"/>
    </location>
</feature>
<dbReference type="EMBL" id="NBXE01000035">
    <property type="protein sequence ID" value="RFA24838.1"/>
    <property type="molecule type" value="Genomic_DNA"/>
</dbReference>
<feature type="transmembrane region" description="Helical" evidence="7">
    <location>
        <begin position="314"/>
        <end position="336"/>
    </location>
</feature>
<feature type="region of interest" description="Disordered" evidence="6">
    <location>
        <begin position="142"/>
        <end position="188"/>
    </location>
</feature>
<evidence type="ECO:0000313" key="9">
    <source>
        <dbReference type="EMBL" id="RFA24838.1"/>
    </source>
</evidence>
<feature type="region of interest" description="Disordered" evidence="6">
    <location>
        <begin position="1"/>
        <end position="36"/>
    </location>
</feature>
<evidence type="ECO:0000256" key="2">
    <source>
        <dbReference type="ARBA" id="ARBA00007362"/>
    </source>
</evidence>
<reference evidence="9 10" key="1">
    <citation type="submission" date="2017-04" db="EMBL/GenBank/DDBJ databases">
        <title>Comparative genome analysis of Subtercola boreus.</title>
        <authorList>
            <person name="Cho Y.-J."/>
            <person name="Cho A."/>
            <person name="Kim O.-S."/>
            <person name="Lee J.-I."/>
        </authorList>
    </citation>
    <scope>NUCLEOTIDE SEQUENCE [LARGE SCALE GENOMIC DNA]</scope>
    <source>
        <strain evidence="9 10">P28004</strain>
    </source>
</reference>
<feature type="transmembrane region" description="Helical" evidence="7">
    <location>
        <begin position="197"/>
        <end position="214"/>
    </location>
</feature>
<evidence type="ECO:0000256" key="5">
    <source>
        <dbReference type="ARBA" id="ARBA00023136"/>
    </source>
</evidence>